<reference evidence="3 4" key="1">
    <citation type="submission" date="2019-11" db="EMBL/GenBank/DDBJ databases">
        <authorList>
            <person name="Dong K."/>
        </authorList>
    </citation>
    <scope>NUCLEOTIDE SEQUENCE [LARGE SCALE GENOMIC DNA]</scope>
    <source>
        <strain evidence="3 4">DK608</strain>
    </source>
</reference>
<dbReference type="EMBL" id="WMII01000016">
    <property type="protein sequence ID" value="MTH65785.1"/>
    <property type="molecule type" value="Genomic_DNA"/>
</dbReference>
<comment type="caution">
    <text evidence="3">The sequence shown here is derived from an EMBL/GenBank/DDBJ whole genome shotgun (WGS) entry which is preliminary data.</text>
</comment>
<name>A0A6L6IZ44_9RHOB</name>
<feature type="region of interest" description="Disordered" evidence="2">
    <location>
        <begin position="1"/>
        <end position="35"/>
    </location>
</feature>
<protein>
    <recommendedName>
        <fullName evidence="5">NTP pyrophosphohydrolase MazG putative catalytic core domain-containing protein</fullName>
    </recommendedName>
</protein>
<accession>A0A6L6IZ44</accession>
<evidence type="ECO:0000256" key="1">
    <source>
        <dbReference type="SAM" id="Coils"/>
    </source>
</evidence>
<keyword evidence="1" id="KW-0175">Coiled coil</keyword>
<evidence type="ECO:0000256" key="2">
    <source>
        <dbReference type="SAM" id="MobiDB-lite"/>
    </source>
</evidence>
<evidence type="ECO:0008006" key="5">
    <source>
        <dbReference type="Google" id="ProtNLM"/>
    </source>
</evidence>
<feature type="coiled-coil region" evidence="1">
    <location>
        <begin position="238"/>
        <end position="265"/>
    </location>
</feature>
<dbReference type="AlphaFoldDB" id="A0A6L6IZ44"/>
<sequence>MTNDTPPRDDAPETIWATGDGRNGSWTHQEPSRSWDADAVKYRRADQPARVGALTLSALQAAHAARQDEWRPDQKPDLSFRGNELGGECGEAQNVIKKLERERHGWRGSRDTVEHLGEELADVIHCAVLVAITAGIDIEAATVAKFNATSLNNGLAALLPTEAGAKSEDWRNGFEVGWAERLKQERSNAEVAASRATPPTASPDAALVEALEQIAAEEPVRIGYDQSDVGYVPRLTLAEMQRVARDALKAQVDALTKEGDRLENQCFKQGQQISALSAALAREGAAAAEVRERCAMVILQPYHKGEKVGQPFGLGDQFKQAIRRIDLPTDAAAALERVKDEVIEECAMVLEHHHTDEADSILCRIWQEGIRALKRSGKE</sequence>
<dbReference type="Gene3D" id="1.10.287.1080">
    <property type="entry name" value="MazG-like"/>
    <property type="match status" value="1"/>
</dbReference>
<gene>
    <name evidence="3" type="ORF">GL284_16055</name>
</gene>
<evidence type="ECO:0000313" key="3">
    <source>
        <dbReference type="EMBL" id="MTH65785.1"/>
    </source>
</evidence>
<feature type="compositionally biased region" description="Basic and acidic residues" evidence="2">
    <location>
        <begin position="1"/>
        <end position="11"/>
    </location>
</feature>
<evidence type="ECO:0000313" key="4">
    <source>
        <dbReference type="Proteomes" id="UP000478740"/>
    </source>
</evidence>
<dbReference type="SUPFAM" id="SSF101386">
    <property type="entry name" value="all-alpha NTP pyrophosphatases"/>
    <property type="match status" value="1"/>
</dbReference>
<keyword evidence="4" id="KW-1185">Reference proteome</keyword>
<dbReference type="RefSeq" id="WP_155045661.1">
    <property type="nucleotide sequence ID" value="NZ_WMIH01000016.1"/>
</dbReference>
<organism evidence="3 4">
    <name type="scientific">Paracoccus shanxieyensis</name>
    <dbReference type="NCBI Taxonomy" id="2675752"/>
    <lineage>
        <taxon>Bacteria</taxon>
        <taxon>Pseudomonadati</taxon>
        <taxon>Pseudomonadota</taxon>
        <taxon>Alphaproteobacteria</taxon>
        <taxon>Rhodobacterales</taxon>
        <taxon>Paracoccaceae</taxon>
        <taxon>Paracoccus</taxon>
    </lineage>
</organism>
<dbReference type="CDD" id="cd11523">
    <property type="entry name" value="NTP-PPase"/>
    <property type="match status" value="1"/>
</dbReference>
<dbReference type="Proteomes" id="UP000478740">
    <property type="component" value="Unassembled WGS sequence"/>
</dbReference>
<proteinExistence type="predicted"/>